<dbReference type="CDD" id="cd06259">
    <property type="entry name" value="YdcF-like"/>
    <property type="match status" value="1"/>
</dbReference>
<sequence length="177" mass="19677">MLAAAAVLALLPALVGAGLPVYVYPQVDPLRKADAIVVLGGNGVDRYRYGLELARQGYAPNVLFSNPYGEYTDIDEVREPCHTPQVGFTLECFAPDPPTTLGEGRELRRVAAARGWHTVIVVTMRPHLSRARYILAECFSGELVMRASTERFSTGYWAWSYLYQTAGYLRTLTERDC</sequence>
<proteinExistence type="predicted"/>
<protein>
    <submittedName>
        <fullName evidence="2">YdcF family protein</fullName>
    </submittedName>
</protein>
<accession>A0ABS1M059</accession>
<evidence type="ECO:0000313" key="2">
    <source>
        <dbReference type="EMBL" id="MBL1074058.1"/>
    </source>
</evidence>
<name>A0ABS1M059_9NOCA</name>
<reference evidence="2 3" key="1">
    <citation type="submission" date="2021-01" db="EMBL/GenBank/DDBJ databases">
        <title>WGS of actinomycetes isolated from Thailand.</title>
        <authorList>
            <person name="Thawai C."/>
        </authorList>
    </citation>
    <scope>NUCLEOTIDE SEQUENCE [LARGE SCALE GENOMIC DNA]</scope>
    <source>
        <strain evidence="2 3">LPG 2</strain>
    </source>
</reference>
<feature type="domain" description="DUF218" evidence="1">
    <location>
        <begin position="34"/>
        <end position="156"/>
    </location>
</feature>
<gene>
    <name evidence="2" type="ORF">JK358_06585</name>
</gene>
<dbReference type="Pfam" id="PF02698">
    <property type="entry name" value="DUF218"/>
    <property type="match status" value="1"/>
</dbReference>
<dbReference type="InterPro" id="IPR003848">
    <property type="entry name" value="DUF218"/>
</dbReference>
<evidence type="ECO:0000313" key="3">
    <source>
        <dbReference type="Proteomes" id="UP000602198"/>
    </source>
</evidence>
<dbReference type="EMBL" id="JAERRJ010000002">
    <property type="protein sequence ID" value="MBL1074058.1"/>
    <property type="molecule type" value="Genomic_DNA"/>
</dbReference>
<comment type="caution">
    <text evidence="2">The sequence shown here is derived from an EMBL/GenBank/DDBJ whole genome shotgun (WGS) entry which is preliminary data.</text>
</comment>
<evidence type="ECO:0000259" key="1">
    <source>
        <dbReference type="Pfam" id="PF02698"/>
    </source>
</evidence>
<organism evidence="2 3">
    <name type="scientific">Nocardia acididurans</name>
    <dbReference type="NCBI Taxonomy" id="2802282"/>
    <lineage>
        <taxon>Bacteria</taxon>
        <taxon>Bacillati</taxon>
        <taxon>Actinomycetota</taxon>
        <taxon>Actinomycetes</taxon>
        <taxon>Mycobacteriales</taxon>
        <taxon>Nocardiaceae</taxon>
        <taxon>Nocardia</taxon>
    </lineage>
</organism>
<dbReference type="Proteomes" id="UP000602198">
    <property type="component" value="Unassembled WGS sequence"/>
</dbReference>
<keyword evidence="3" id="KW-1185">Reference proteome</keyword>